<dbReference type="InterPro" id="IPR050545">
    <property type="entry name" value="Mycobact_MmpL"/>
</dbReference>
<reference evidence="8 9" key="1">
    <citation type="submission" date="2020-08" db="EMBL/GenBank/DDBJ databases">
        <title>Genome sequencing of Purple Non-Sulfur Bacteria from various extreme environments.</title>
        <authorList>
            <person name="Mayer M."/>
        </authorList>
    </citation>
    <scope>NUCLEOTIDE SEQUENCE [LARGE SCALE GENOMIC DNA]</scope>
    <source>
        <strain evidence="8 9">JA131</strain>
    </source>
</reference>
<comment type="subcellular location">
    <subcellularLocation>
        <location evidence="1">Cell membrane</location>
        <topology evidence="1">Multi-pass membrane protein</topology>
    </subcellularLocation>
</comment>
<dbReference type="PROSITE" id="PS50156">
    <property type="entry name" value="SSD"/>
    <property type="match status" value="1"/>
</dbReference>
<dbReference type="NCBIfam" id="TIGR03480">
    <property type="entry name" value="HpnN"/>
    <property type="match status" value="1"/>
</dbReference>
<evidence type="ECO:0000313" key="9">
    <source>
        <dbReference type="Proteomes" id="UP000554286"/>
    </source>
</evidence>
<feature type="transmembrane region" description="Helical" evidence="6">
    <location>
        <begin position="726"/>
        <end position="746"/>
    </location>
</feature>
<keyword evidence="2" id="KW-1003">Cell membrane</keyword>
<accession>A0A7W6REX4</accession>
<evidence type="ECO:0000313" key="8">
    <source>
        <dbReference type="EMBL" id="MBB4266774.1"/>
    </source>
</evidence>
<dbReference type="PANTHER" id="PTHR33406">
    <property type="entry name" value="MEMBRANE PROTEIN MJ1562-RELATED"/>
    <property type="match status" value="1"/>
</dbReference>
<feature type="transmembrane region" description="Helical" evidence="6">
    <location>
        <begin position="753"/>
        <end position="773"/>
    </location>
</feature>
<dbReference type="InterPro" id="IPR004869">
    <property type="entry name" value="MMPL_dom"/>
</dbReference>
<evidence type="ECO:0000256" key="4">
    <source>
        <dbReference type="ARBA" id="ARBA00022989"/>
    </source>
</evidence>
<feature type="transmembrane region" description="Helical" evidence="6">
    <location>
        <begin position="309"/>
        <end position="332"/>
    </location>
</feature>
<evidence type="ECO:0000259" key="7">
    <source>
        <dbReference type="PROSITE" id="PS50156"/>
    </source>
</evidence>
<keyword evidence="4 6" id="KW-1133">Transmembrane helix</keyword>
<gene>
    <name evidence="8" type="ORF">GGD89_002410</name>
</gene>
<dbReference type="RefSeq" id="WP_184045515.1">
    <property type="nucleotide sequence ID" value="NZ_JACIGK010000017.1"/>
</dbReference>
<name>A0A7W6REX4_9PROT</name>
<feature type="transmembrane region" description="Helical" evidence="6">
    <location>
        <begin position="467"/>
        <end position="486"/>
    </location>
</feature>
<feature type="transmembrane region" description="Helical" evidence="6">
    <location>
        <begin position="820"/>
        <end position="840"/>
    </location>
</feature>
<dbReference type="SUPFAM" id="SSF82866">
    <property type="entry name" value="Multidrug efflux transporter AcrB transmembrane domain"/>
    <property type="match status" value="2"/>
</dbReference>
<feature type="transmembrane region" description="Helical" evidence="6">
    <location>
        <begin position="19"/>
        <end position="37"/>
    </location>
</feature>
<proteinExistence type="predicted"/>
<keyword evidence="9" id="KW-1185">Reference proteome</keyword>
<sequence>MTVAGLIAAWVEGVRRRPWLVVSVALVLTAVSLWLAVTRIGVSTDTSAMLDPDLPFQRQDRALKAAFPQLGGELAVVIDARTGAQAEAAAADLATALAPRADLFAAVEDLAGDPFFRRNGLLFLDLDTLYDLSDTLAEAQPFLGALWPDPSLRGLAGLMDTAADALAGGDAAPSLAPGGGLALGPVLDRMATVAEARLEGDAAARLDWQALMRGRATPDPSDARRIVLAKPTLDLEALSPAGAAMTAVRATAQDLGLTPDAGVTVRLTGAAAMETEELKSVQTGMDVAGAITFVAVVSLLIIGLRSPRLILATVATLVVGLCWTAGLAAVTVGTLNMISVAFAVLFIGLSVDFGIHVALRYREGRDRGADNAAALAEAARGVGPALVLCAVAAAIAFLSFLPTDYRGLAQLGLISGMGMGVAFVANLTLPPAILALLPARPGGGGRDGAARALVGRIEAGARARARAVALGALVLAVGAAALVPAARFDFDPLNLRDPDTESVATVLDLLDDPQVTPYTLDVLAADLDAAEALADRMAALPEVAGAITARDLVPAEQEEKLFVIGDMALFLGASLAQDTRAPPDVPALRAAAVTLGEALARLAGAPGADSETRAAADRFAAVLARADQADALAGVDRALTADLPPVLDRLRDSLTAGPVTLADLPASLRDRYLAPDGRARVEARSALDVRDPDQLARFVDAVRAEVPEATGSPVLIRESGRTVLRAFAEAAALALLGITVLLAVTLRRVRDVLLVYAPLTLAALLTVATAAVLGLPFNFANVIVLPLLFGLGVASAIHLVKRERDETTVADAMASSTPRAVVFSALTTIGSFGSIAASSHPGTASMGVLLTIAIGLTLVCTLGVLPALLALWPSRKGISKAGR</sequence>
<dbReference type="Proteomes" id="UP000554286">
    <property type="component" value="Unassembled WGS sequence"/>
</dbReference>
<feature type="domain" description="SSD" evidence="7">
    <location>
        <begin position="319"/>
        <end position="436"/>
    </location>
</feature>
<dbReference type="Gene3D" id="1.20.1640.10">
    <property type="entry name" value="Multidrug efflux transporter AcrB transmembrane domain"/>
    <property type="match status" value="2"/>
</dbReference>
<evidence type="ECO:0000256" key="2">
    <source>
        <dbReference type="ARBA" id="ARBA00022475"/>
    </source>
</evidence>
<dbReference type="InterPro" id="IPR017841">
    <property type="entry name" value="Hopanoid_biosynth_HpnN"/>
</dbReference>
<evidence type="ECO:0000256" key="6">
    <source>
        <dbReference type="SAM" id="Phobius"/>
    </source>
</evidence>
<dbReference type="PANTHER" id="PTHR33406:SF13">
    <property type="entry name" value="MEMBRANE PROTEIN YDFJ"/>
    <property type="match status" value="1"/>
</dbReference>
<dbReference type="EMBL" id="JACIGK010000017">
    <property type="protein sequence ID" value="MBB4266774.1"/>
    <property type="molecule type" value="Genomic_DNA"/>
</dbReference>
<dbReference type="Pfam" id="PF03176">
    <property type="entry name" value="MMPL"/>
    <property type="match status" value="2"/>
</dbReference>
<feature type="transmembrane region" description="Helical" evidence="6">
    <location>
        <begin position="338"/>
        <end position="361"/>
    </location>
</feature>
<feature type="transmembrane region" description="Helical" evidence="6">
    <location>
        <begin position="413"/>
        <end position="437"/>
    </location>
</feature>
<comment type="caution">
    <text evidence="8">The sequence shown here is derived from an EMBL/GenBank/DDBJ whole genome shotgun (WGS) entry which is preliminary data.</text>
</comment>
<keyword evidence="5 6" id="KW-0472">Membrane</keyword>
<evidence type="ECO:0000256" key="5">
    <source>
        <dbReference type="ARBA" id="ARBA00023136"/>
    </source>
</evidence>
<organism evidence="8 9">
    <name type="scientific">Roseospira visakhapatnamensis</name>
    <dbReference type="NCBI Taxonomy" id="390880"/>
    <lineage>
        <taxon>Bacteria</taxon>
        <taxon>Pseudomonadati</taxon>
        <taxon>Pseudomonadota</taxon>
        <taxon>Alphaproteobacteria</taxon>
        <taxon>Rhodospirillales</taxon>
        <taxon>Rhodospirillaceae</taxon>
        <taxon>Roseospira</taxon>
    </lineage>
</organism>
<feature type="transmembrane region" description="Helical" evidence="6">
    <location>
        <begin position="846"/>
        <end position="872"/>
    </location>
</feature>
<evidence type="ECO:0000256" key="1">
    <source>
        <dbReference type="ARBA" id="ARBA00004651"/>
    </source>
</evidence>
<dbReference type="AlphaFoldDB" id="A0A7W6REX4"/>
<feature type="transmembrane region" description="Helical" evidence="6">
    <location>
        <begin position="283"/>
        <end position="302"/>
    </location>
</feature>
<dbReference type="InterPro" id="IPR000731">
    <property type="entry name" value="SSD"/>
</dbReference>
<protein>
    <recommendedName>
        <fullName evidence="7">SSD domain-containing protein</fullName>
    </recommendedName>
</protein>
<keyword evidence="3 6" id="KW-0812">Transmembrane</keyword>
<evidence type="ECO:0000256" key="3">
    <source>
        <dbReference type="ARBA" id="ARBA00022692"/>
    </source>
</evidence>
<feature type="transmembrane region" description="Helical" evidence="6">
    <location>
        <begin position="382"/>
        <end position="401"/>
    </location>
</feature>
<feature type="transmembrane region" description="Helical" evidence="6">
    <location>
        <begin position="779"/>
        <end position="800"/>
    </location>
</feature>
<dbReference type="GO" id="GO:0005886">
    <property type="term" value="C:plasma membrane"/>
    <property type="evidence" value="ECO:0007669"/>
    <property type="project" value="UniProtKB-SubCell"/>
</dbReference>